<evidence type="ECO:0000256" key="4">
    <source>
        <dbReference type="ARBA" id="ARBA00022679"/>
    </source>
</evidence>
<evidence type="ECO:0000256" key="2">
    <source>
        <dbReference type="ARBA" id="ARBA00010488"/>
    </source>
</evidence>
<dbReference type="Gene3D" id="3.40.50.12580">
    <property type="match status" value="1"/>
</dbReference>
<dbReference type="AlphaFoldDB" id="A0A9D2MH58"/>
<dbReference type="GO" id="GO:0047355">
    <property type="term" value="F:CDP-glycerol glycerophosphotransferase activity"/>
    <property type="evidence" value="ECO:0007669"/>
    <property type="project" value="InterPro"/>
</dbReference>
<dbReference type="Proteomes" id="UP000823877">
    <property type="component" value="Unassembled WGS sequence"/>
</dbReference>
<comment type="caution">
    <text evidence="8">The sequence shown here is derived from an EMBL/GenBank/DDBJ whole genome shotgun (WGS) entry which is preliminary data.</text>
</comment>
<comment type="similarity">
    <text evidence="2">Belongs to the CDP-glycerol glycerophosphotransferase family.</text>
</comment>
<evidence type="ECO:0000256" key="5">
    <source>
        <dbReference type="ARBA" id="ARBA00022944"/>
    </source>
</evidence>
<dbReference type="Pfam" id="PF04464">
    <property type="entry name" value="Glyphos_transf"/>
    <property type="match status" value="1"/>
</dbReference>
<keyword evidence="4" id="KW-0808">Transferase</keyword>
<protein>
    <submittedName>
        <fullName evidence="8">CDP-glycerol glycerophosphotransferase family protein</fullName>
    </submittedName>
</protein>
<proteinExistence type="inferred from homology"/>
<dbReference type="PANTHER" id="PTHR37316">
    <property type="entry name" value="TEICHOIC ACID GLYCEROL-PHOSPHATE PRIMASE"/>
    <property type="match status" value="1"/>
</dbReference>
<organism evidence="8 9">
    <name type="scientific">Candidatus Eubacterium faecale</name>
    <dbReference type="NCBI Taxonomy" id="2838568"/>
    <lineage>
        <taxon>Bacteria</taxon>
        <taxon>Bacillati</taxon>
        <taxon>Bacillota</taxon>
        <taxon>Clostridia</taxon>
        <taxon>Eubacteriales</taxon>
        <taxon>Eubacteriaceae</taxon>
        <taxon>Eubacterium</taxon>
    </lineage>
</organism>
<comment type="subcellular location">
    <subcellularLocation>
        <location evidence="1">Cell membrane</location>
        <topology evidence="1">Peripheral membrane protein</topology>
    </subcellularLocation>
</comment>
<evidence type="ECO:0000313" key="8">
    <source>
        <dbReference type="EMBL" id="HJB74482.1"/>
    </source>
</evidence>
<evidence type="ECO:0000256" key="3">
    <source>
        <dbReference type="ARBA" id="ARBA00022475"/>
    </source>
</evidence>
<name>A0A9D2MH58_9FIRM</name>
<evidence type="ECO:0000256" key="1">
    <source>
        <dbReference type="ARBA" id="ARBA00004202"/>
    </source>
</evidence>
<evidence type="ECO:0000313" key="9">
    <source>
        <dbReference type="Proteomes" id="UP000823877"/>
    </source>
</evidence>
<gene>
    <name evidence="8" type="ORF">IAA37_02275</name>
</gene>
<keyword evidence="3" id="KW-1003">Cell membrane</keyword>
<feature type="compositionally biased region" description="Acidic residues" evidence="7">
    <location>
        <begin position="430"/>
        <end position="440"/>
    </location>
</feature>
<feature type="region of interest" description="Disordered" evidence="7">
    <location>
        <begin position="398"/>
        <end position="440"/>
    </location>
</feature>
<dbReference type="InterPro" id="IPR051612">
    <property type="entry name" value="Teichoic_Acid_Biosynth"/>
</dbReference>
<evidence type="ECO:0000256" key="7">
    <source>
        <dbReference type="SAM" id="MobiDB-lite"/>
    </source>
</evidence>
<dbReference type="GO" id="GO:0005886">
    <property type="term" value="C:plasma membrane"/>
    <property type="evidence" value="ECO:0007669"/>
    <property type="project" value="UniProtKB-SubCell"/>
</dbReference>
<dbReference type="PANTHER" id="PTHR37316:SF3">
    <property type="entry name" value="TEICHOIC ACID GLYCEROL-PHOSPHATE TRANSFERASE"/>
    <property type="match status" value="1"/>
</dbReference>
<keyword evidence="6" id="KW-0472">Membrane</keyword>
<sequence length="440" mass="50197">MIGAFAKIFGAVMGFFYSFYKRRKTEDKIAFISRQSETPSTDFRYLINEIKTNYPQYKVTVLCKMIPSSFGGKIKYLGEMFRQMKAFATSKVVVLDGYCVLASMLRHKKDLKIIQIWHALGAFKKFGRSVLDKEGGKSSKTAKAFKMHKNYSLISASGDACVPFFSEAFGQPESRFIPIGIPRMDYLTDKEENARVRGNILLKYPQLDNGRKNILYAPTFRDTDEDRAALAAATKELVNKANYSDFNLIVKHHVVDSNKEQIYTDSRMNMAEGENFTAMDFMCVADYVVTDYSSVIYEALLKDLPIYIYCFDSDKYIDERGFYIDFWTDLPALYSKNAKGICDFIASGMRANSEKEEKFKKAYVNKRFDSITAEYGKLIDELARGVYDGRYNYGVISDDVQSQEEQESAADDHNAQESPDDPAVNTETAVNEEETENEQD</sequence>
<reference evidence="8" key="1">
    <citation type="journal article" date="2021" name="PeerJ">
        <title>Extensive microbial diversity within the chicken gut microbiome revealed by metagenomics and culture.</title>
        <authorList>
            <person name="Gilroy R."/>
            <person name="Ravi A."/>
            <person name="Getino M."/>
            <person name="Pursley I."/>
            <person name="Horton D.L."/>
            <person name="Alikhan N.F."/>
            <person name="Baker D."/>
            <person name="Gharbi K."/>
            <person name="Hall N."/>
            <person name="Watson M."/>
            <person name="Adriaenssens E.M."/>
            <person name="Foster-Nyarko E."/>
            <person name="Jarju S."/>
            <person name="Secka A."/>
            <person name="Antonio M."/>
            <person name="Oren A."/>
            <person name="Chaudhuri R.R."/>
            <person name="La Ragione R."/>
            <person name="Hildebrand F."/>
            <person name="Pallen M.J."/>
        </authorList>
    </citation>
    <scope>NUCLEOTIDE SEQUENCE</scope>
    <source>
        <strain evidence="8">CHK188-16595</strain>
    </source>
</reference>
<dbReference type="Gene3D" id="3.40.50.11820">
    <property type="match status" value="1"/>
</dbReference>
<evidence type="ECO:0000256" key="6">
    <source>
        <dbReference type="ARBA" id="ARBA00023136"/>
    </source>
</evidence>
<reference evidence="8" key="2">
    <citation type="submission" date="2021-04" db="EMBL/GenBank/DDBJ databases">
        <authorList>
            <person name="Gilroy R."/>
        </authorList>
    </citation>
    <scope>NUCLEOTIDE SEQUENCE</scope>
    <source>
        <strain evidence="8">CHK188-16595</strain>
    </source>
</reference>
<accession>A0A9D2MH58</accession>
<dbReference type="EMBL" id="DWXN01000004">
    <property type="protein sequence ID" value="HJB74482.1"/>
    <property type="molecule type" value="Genomic_DNA"/>
</dbReference>
<dbReference type="InterPro" id="IPR043149">
    <property type="entry name" value="TagF_N"/>
</dbReference>
<dbReference type="GO" id="GO:0019350">
    <property type="term" value="P:teichoic acid biosynthetic process"/>
    <property type="evidence" value="ECO:0007669"/>
    <property type="project" value="UniProtKB-KW"/>
</dbReference>
<dbReference type="SUPFAM" id="SSF53756">
    <property type="entry name" value="UDP-Glycosyltransferase/glycogen phosphorylase"/>
    <property type="match status" value="1"/>
</dbReference>
<dbReference type="InterPro" id="IPR007554">
    <property type="entry name" value="Glycerophosphate_synth"/>
</dbReference>
<keyword evidence="5" id="KW-0777">Teichoic acid biosynthesis</keyword>
<dbReference type="InterPro" id="IPR043148">
    <property type="entry name" value="TagF_C"/>
</dbReference>